<dbReference type="Proteomes" id="UP000231246">
    <property type="component" value="Unassembled WGS sequence"/>
</dbReference>
<evidence type="ECO:0000313" key="2">
    <source>
        <dbReference type="EMBL" id="PIP61533.1"/>
    </source>
</evidence>
<protein>
    <submittedName>
        <fullName evidence="2">Uncharacterized protein</fullName>
    </submittedName>
</protein>
<feature type="transmembrane region" description="Helical" evidence="1">
    <location>
        <begin position="313"/>
        <end position="332"/>
    </location>
</feature>
<dbReference type="EMBL" id="PCTA01000024">
    <property type="protein sequence ID" value="PIP61533.1"/>
    <property type="molecule type" value="Genomic_DNA"/>
</dbReference>
<evidence type="ECO:0000313" key="3">
    <source>
        <dbReference type="Proteomes" id="UP000231246"/>
    </source>
</evidence>
<gene>
    <name evidence="2" type="ORF">COW99_03630</name>
</gene>
<name>A0A2H0BV30_9BACT</name>
<feature type="transmembrane region" description="Helical" evidence="1">
    <location>
        <begin position="94"/>
        <end position="113"/>
    </location>
</feature>
<keyword evidence="1" id="KW-1133">Transmembrane helix</keyword>
<feature type="transmembrane region" description="Helical" evidence="1">
    <location>
        <begin position="155"/>
        <end position="174"/>
    </location>
</feature>
<feature type="transmembrane region" description="Helical" evidence="1">
    <location>
        <begin position="39"/>
        <end position="56"/>
    </location>
</feature>
<evidence type="ECO:0000256" key="1">
    <source>
        <dbReference type="SAM" id="Phobius"/>
    </source>
</evidence>
<keyword evidence="1" id="KW-0472">Membrane</keyword>
<keyword evidence="1" id="KW-0812">Transmembrane</keyword>
<feature type="transmembrane region" description="Helical" evidence="1">
    <location>
        <begin position="207"/>
        <end position="223"/>
    </location>
</feature>
<feature type="transmembrane region" description="Helical" evidence="1">
    <location>
        <begin position="353"/>
        <end position="379"/>
    </location>
</feature>
<feature type="transmembrane region" description="Helical" evidence="1">
    <location>
        <begin position="68"/>
        <end position="88"/>
    </location>
</feature>
<proteinExistence type="predicted"/>
<accession>A0A2H0BV30</accession>
<reference evidence="2 3" key="1">
    <citation type="submission" date="2017-09" db="EMBL/GenBank/DDBJ databases">
        <title>Depth-based differentiation of microbial function through sediment-hosted aquifers and enrichment of novel symbionts in the deep terrestrial subsurface.</title>
        <authorList>
            <person name="Probst A.J."/>
            <person name="Ladd B."/>
            <person name="Jarett J.K."/>
            <person name="Geller-Mcgrath D.E."/>
            <person name="Sieber C.M."/>
            <person name="Emerson J.B."/>
            <person name="Anantharaman K."/>
            <person name="Thomas B.C."/>
            <person name="Malmstrom R."/>
            <person name="Stieglmeier M."/>
            <person name="Klingl A."/>
            <person name="Woyke T."/>
            <person name="Ryan C.M."/>
            <person name="Banfield J.F."/>
        </authorList>
    </citation>
    <scope>NUCLEOTIDE SEQUENCE [LARGE SCALE GENOMIC DNA]</scope>
    <source>
        <strain evidence="2">CG22_combo_CG10-13_8_21_14_all_38_20</strain>
    </source>
</reference>
<comment type="caution">
    <text evidence="2">The sequence shown here is derived from an EMBL/GenBank/DDBJ whole genome shotgun (WGS) entry which is preliminary data.</text>
</comment>
<feature type="transmembrane region" description="Helical" evidence="1">
    <location>
        <begin position="230"/>
        <end position="250"/>
    </location>
</feature>
<dbReference type="AlphaFoldDB" id="A0A2H0BV30"/>
<organism evidence="2 3">
    <name type="scientific">Candidatus Roizmanbacteria bacterium CG22_combo_CG10-13_8_21_14_all_38_20</name>
    <dbReference type="NCBI Taxonomy" id="1974862"/>
    <lineage>
        <taxon>Bacteria</taxon>
        <taxon>Candidatus Roizmaniibacteriota</taxon>
    </lineage>
</organism>
<sequence>MKQMKLFRNIILYLVSFLLPVFFLPAVFGDSIGIPKLLVLLVGNVGLLLFWAYEVYRTGSLRWMSTSFDMPLLALAVSYIAGAIFASSNTIGSLLSPAAAGAMLMLILFYILVVQTKAIVSKQSDIHMFHGLPIEANADKLPIARFVTMISNSDYALVNGLLHGALVVAVWNLINVGMELANFSYTTNIGQVTLQFPLSQLSPLGDVISQAVFLLIVLAYLLLNLPKRGLFGYICLAILSLGIIGTGYVLSQVSPFPLLPFKFGWIIAIESFKNAPIFGVGPDGFITAFTRYKPASINLTDYWTASFGLSSNMYFHLLTTVGILGLGSYLLLVRRVHVLFRHAEKNNKGILRVILGIFLIQLLIPFGMTLLFAQLVLLLEYGVKSSSPATKIKLVKISDAFNVD</sequence>